<feature type="region of interest" description="Disordered" evidence="19">
    <location>
        <begin position="259"/>
        <end position="285"/>
    </location>
</feature>
<evidence type="ECO:0000259" key="21">
    <source>
        <dbReference type="PROSITE" id="PS50886"/>
    </source>
</evidence>
<dbReference type="Pfam" id="PF04757">
    <property type="entry name" value="Pex2_Pex12"/>
    <property type="match status" value="1"/>
</dbReference>
<evidence type="ECO:0000256" key="15">
    <source>
        <dbReference type="ARBA" id="ARBA00023140"/>
    </source>
</evidence>
<dbReference type="PANTHER" id="PTHR12888">
    <property type="entry name" value="PEROXISOME ASSEMBLY PROTEIN 12 PEROXIN-12"/>
    <property type="match status" value="1"/>
</dbReference>
<comment type="subcellular location">
    <subcellularLocation>
        <location evidence="1">Peroxisome membrane</location>
        <topology evidence="1">Multi-pass membrane protein</topology>
    </subcellularLocation>
</comment>
<evidence type="ECO:0000256" key="9">
    <source>
        <dbReference type="ARBA" id="ARBA00022771"/>
    </source>
</evidence>
<evidence type="ECO:0000256" key="17">
    <source>
        <dbReference type="ARBA" id="ARBA00034505"/>
    </source>
</evidence>
<evidence type="ECO:0000256" key="20">
    <source>
        <dbReference type="SAM" id="Phobius"/>
    </source>
</evidence>
<keyword evidence="7 20" id="KW-0812">Transmembrane</keyword>
<keyword evidence="9" id="KW-0863">Zinc-finger</keyword>
<evidence type="ECO:0000256" key="4">
    <source>
        <dbReference type="ARBA" id="ARBA00018980"/>
    </source>
</evidence>
<feature type="domain" description="TRNA-binding" evidence="21">
    <location>
        <begin position="534"/>
        <end position="642"/>
    </location>
</feature>
<dbReference type="AlphaFoldDB" id="A0A0E9NHS5"/>
<comment type="caution">
    <text evidence="22">The sequence shown here is derived from an EMBL/GenBank/DDBJ whole genome shotgun (WGS) entry which is preliminary data.</text>
</comment>
<comment type="pathway">
    <text evidence="2">Protein modification; protein ubiquitination.</text>
</comment>
<dbReference type="InterPro" id="IPR006845">
    <property type="entry name" value="Pex_N"/>
</dbReference>
<dbReference type="GO" id="GO:0008270">
    <property type="term" value="F:zinc ion binding"/>
    <property type="evidence" value="ECO:0007669"/>
    <property type="project" value="UniProtKB-KW"/>
</dbReference>
<evidence type="ECO:0000256" key="14">
    <source>
        <dbReference type="ARBA" id="ARBA00023136"/>
    </source>
</evidence>
<dbReference type="GO" id="GO:0006513">
    <property type="term" value="P:protein monoubiquitination"/>
    <property type="evidence" value="ECO:0007669"/>
    <property type="project" value="TreeGrafter"/>
</dbReference>
<feature type="transmembrane region" description="Helical" evidence="20">
    <location>
        <begin position="179"/>
        <end position="200"/>
    </location>
</feature>
<keyword evidence="23" id="KW-1185">Reference proteome</keyword>
<evidence type="ECO:0000256" key="7">
    <source>
        <dbReference type="ARBA" id="ARBA00022692"/>
    </source>
</evidence>
<dbReference type="GO" id="GO:0005778">
    <property type="term" value="C:peroxisomal membrane"/>
    <property type="evidence" value="ECO:0007669"/>
    <property type="project" value="UniProtKB-SubCell"/>
</dbReference>
<dbReference type="GO" id="GO:0016562">
    <property type="term" value="P:protein import into peroxisome matrix, receptor recycling"/>
    <property type="evidence" value="ECO:0007669"/>
    <property type="project" value="UniProtKB-ARBA"/>
</dbReference>
<dbReference type="GO" id="GO:1990429">
    <property type="term" value="C:peroxisomal importomer complex"/>
    <property type="evidence" value="ECO:0007669"/>
    <property type="project" value="TreeGrafter"/>
</dbReference>
<evidence type="ECO:0000256" key="19">
    <source>
        <dbReference type="SAM" id="MobiDB-lite"/>
    </source>
</evidence>
<reference evidence="22 23" key="2">
    <citation type="journal article" date="2014" name="J. Gen. Appl. Microbiol.">
        <title>The early diverging ascomycetous budding yeast Saitoella complicata has three histone deacetylases belonging to the Clr6, Hos2, and Rpd3 lineages.</title>
        <authorList>
            <person name="Nishida H."/>
            <person name="Matsumoto T."/>
            <person name="Kondo S."/>
            <person name="Hamamoto M."/>
            <person name="Yoshikawa H."/>
        </authorList>
    </citation>
    <scope>NUCLEOTIDE SEQUENCE [LARGE SCALE GENOMIC DNA]</scope>
    <source>
        <strain evidence="22 23">NRRL Y-17804</strain>
    </source>
</reference>
<dbReference type="InterPro" id="IPR012340">
    <property type="entry name" value="NA-bd_OB-fold"/>
</dbReference>
<dbReference type="PROSITE" id="PS50886">
    <property type="entry name" value="TRBD"/>
    <property type="match status" value="1"/>
</dbReference>
<protein>
    <recommendedName>
        <fullName evidence="4">Peroxisome assembly protein 12</fullName>
    </recommendedName>
    <alternativeName>
        <fullName evidence="16">Peroxin-12</fullName>
    </alternativeName>
</protein>
<keyword evidence="11 18" id="KW-0694">RNA-binding</keyword>
<evidence type="ECO:0000256" key="2">
    <source>
        <dbReference type="ARBA" id="ARBA00004906"/>
    </source>
</evidence>
<keyword evidence="5" id="KW-0813">Transport</keyword>
<evidence type="ECO:0000256" key="18">
    <source>
        <dbReference type="PROSITE-ProRule" id="PRU00209"/>
    </source>
</evidence>
<dbReference type="InterPro" id="IPR017375">
    <property type="entry name" value="PEX12"/>
</dbReference>
<name>A0A0E9NHS5_SAICN</name>
<dbReference type="EMBL" id="BACD03000022">
    <property type="protein sequence ID" value="GAO49417.1"/>
    <property type="molecule type" value="Genomic_DNA"/>
</dbReference>
<dbReference type="STRING" id="698492.A0A0E9NHS5"/>
<dbReference type="PANTHER" id="PTHR12888:SF0">
    <property type="entry name" value="PEROXISOME ASSEMBLY PROTEIN 12"/>
    <property type="match status" value="1"/>
</dbReference>
<comment type="subunit">
    <text evidence="17">Component of the PEX2-PEX10-PEX12 retrotranslocation channel, composed of PEX2, PEX10 and PEX12.</text>
</comment>
<evidence type="ECO:0000256" key="5">
    <source>
        <dbReference type="ARBA" id="ARBA00022448"/>
    </source>
</evidence>
<evidence type="ECO:0000313" key="22">
    <source>
        <dbReference type="EMBL" id="GAO49417.1"/>
    </source>
</evidence>
<evidence type="ECO:0000256" key="3">
    <source>
        <dbReference type="ARBA" id="ARBA00008704"/>
    </source>
</evidence>
<reference evidence="22 23" key="1">
    <citation type="journal article" date="2011" name="J. Gen. Appl. Microbiol.">
        <title>Draft genome sequencing of the enigmatic yeast Saitoella complicata.</title>
        <authorList>
            <person name="Nishida H."/>
            <person name="Hamamoto M."/>
            <person name="Sugiyama J."/>
        </authorList>
    </citation>
    <scope>NUCLEOTIDE SEQUENCE [LARGE SCALE GENOMIC DNA]</scope>
    <source>
        <strain evidence="22 23">NRRL Y-17804</strain>
    </source>
</reference>
<evidence type="ECO:0000313" key="23">
    <source>
        <dbReference type="Proteomes" id="UP000033140"/>
    </source>
</evidence>
<comment type="similarity">
    <text evidence="3">Belongs to the pex2/pex10/pex12 family.</text>
</comment>
<keyword evidence="12" id="KW-0653">Protein transport</keyword>
<evidence type="ECO:0000256" key="6">
    <source>
        <dbReference type="ARBA" id="ARBA00022555"/>
    </source>
</evidence>
<evidence type="ECO:0000256" key="11">
    <source>
        <dbReference type="ARBA" id="ARBA00022884"/>
    </source>
</evidence>
<accession>A0A0E9NHS5</accession>
<keyword evidence="15" id="KW-0576">Peroxisome</keyword>
<evidence type="ECO:0000256" key="12">
    <source>
        <dbReference type="ARBA" id="ARBA00022927"/>
    </source>
</evidence>
<evidence type="ECO:0000256" key="1">
    <source>
        <dbReference type="ARBA" id="ARBA00004585"/>
    </source>
</evidence>
<dbReference type="GO" id="GO:0000049">
    <property type="term" value="F:tRNA binding"/>
    <property type="evidence" value="ECO:0007669"/>
    <property type="project" value="UniProtKB-UniRule"/>
</dbReference>
<evidence type="ECO:0000256" key="10">
    <source>
        <dbReference type="ARBA" id="ARBA00022833"/>
    </source>
</evidence>
<keyword evidence="8" id="KW-0479">Metal-binding</keyword>
<evidence type="ECO:0000256" key="8">
    <source>
        <dbReference type="ARBA" id="ARBA00022723"/>
    </source>
</evidence>
<keyword evidence="6 18" id="KW-0820">tRNA-binding</keyword>
<dbReference type="SUPFAM" id="SSF50249">
    <property type="entry name" value="Nucleic acid-binding proteins"/>
    <property type="match status" value="1"/>
</dbReference>
<keyword evidence="13 20" id="KW-1133">Transmembrane helix</keyword>
<gene>
    <name evidence="22" type="ORF">G7K_3567-t1</name>
</gene>
<proteinExistence type="inferred from homology"/>
<dbReference type="Pfam" id="PF01588">
    <property type="entry name" value="tRNA_bind"/>
    <property type="match status" value="1"/>
</dbReference>
<dbReference type="GO" id="GO:0004842">
    <property type="term" value="F:ubiquitin-protein transferase activity"/>
    <property type="evidence" value="ECO:0007669"/>
    <property type="project" value="TreeGrafter"/>
</dbReference>
<dbReference type="InterPro" id="IPR002547">
    <property type="entry name" value="tRNA-bd_dom"/>
</dbReference>
<dbReference type="Proteomes" id="UP000033140">
    <property type="component" value="Unassembled WGS sequence"/>
</dbReference>
<dbReference type="Gene3D" id="2.40.50.140">
    <property type="entry name" value="Nucleic acid-binding proteins"/>
    <property type="match status" value="1"/>
</dbReference>
<evidence type="ECO:0000256" key="13">
    <source>
        <dbReference type="ARBA" id="ARBA00022989"/>
    </source>
</evidence>
<evidence type="ECO:0000256" key="16">
    <source>
        <dbReference type="ARBA" id="ARBA00029692"/>
    </source>
</evidence>
<reference evidence="22 23" key="3">
    <citation type="journal article" date="2015" name="Genome Announc.">
        <title>Draft Genome Sequence of the Archiascomycetous Yeast Saitoella complicata.</title>
        <authorList>
            <person name="Yamauchi K."/>
            <person name="Kondo S."/>
            <person name="Hamamoto M."/>
            <person name="Takahashi Y."/>
            <person name="Ogura Y."/>
            <person name="Hayashi T."/>
            <person name="Nishida H."/>
        </authorList>
    </citation>
    <scope>NUCLEOTIDE SEQUENCE [LARGE SCALE GENOMIC DNA]</scope>
    <source>
        <strain evidence="22 23">NRRL Y-17804</strain>
    </source>
</reference>
<keyword evidence="14 20" id="KW-0472">Membrane</keyword>
<organism evidence="22 23">
    <name type="scientific">Saitoella complicata (strain BCRC 22490 / CBS 7301 / JCM 7358 / NBRC 10748 / NRRL Y-17804)</name>
    <dbReference type="NCBI Taxonomy" id="698492"/>
    <lineage>
        <taxon>Eukaryota</taxon>
        <taxon>Fungi</taxon>
        <taxon>Dikarya</taxon>
        <taxon>Ascomycota</taxon>
        <taxon>Taphrinomycotina</taxon>
        <taxon>Taphrinomycotina incertae sedis</taxon>
        <taxon>Saitoella</taxon>
    </lineage>
</organism>
<sequence length="726" mass="78972">MEFLSNISGAGDIDPYRPSLFELIAVDQLRDLLQPALRYILAFYAQRYPRYLLRIVNKHDEFYAGLMLLIERHYLKQWNGSFAENFYGLMRERSPQIKFSRAAACQPGLLAKALKLRDRDVWKSLFVLVGIPYIKAKLDDLYEVEAGASILGAGFVRNRGTEESASRIQKLRRALRQTFILVYPSLNAAYYISVLAYNIAYLFDKSAFHTPWLALTGLLDGLKIVLPAAMFFLKFLEWWQASPFAKQLSAEASSSIALPPPSPVASDPAPDALKNEGDSSKCGLCGNPHTNPTMIPTGIRTSRPRIGAGLLKIKREFDLTVALLIRCILFPRRAMSASPSKSAFYRRHIRSASLSLGKPVISPARHSTSSVIPALTQAPPAPVCGTPTRHRRNASAFTTFSVKPIYSSPAPRTIPGTPVMTNFELSSSLDKMVAHESLVNAAPSSQQVGPCAGTPSKQMDVNMSIWSGAASSRGFVQQMLFSTVAASKVSQEQLSSHIASLISDADETPAEGALAKPMEATKGPQTLNLPPAHPMYRLHLLVGCVTSTTPHPTAPHLWVHTIRLSSSATCERTILSGLKKFYPNGDEMTGKTVVVVANLPAKKLRGIKSEGMILCGVREDEGGEVVRLLEPPTEARVGERVVVEGMVLPGTAQIHAVEAAETASGKIPAAAPLPPKVLGKKETVWEEIVGGFTVGNDSLGRWDGRKLYIEGKGECFCPGVEGGKIC</sequence>
<keyword evidence="10" id="KW-0862">Zinc</keyword>